<dbReference type="Gene3D" id="3.40.720.10">
    <property type="entry name" value="Alkaline Phosphatase, subunit A"/>
    <property type="match status" value="1"/>
</dbReference>
<sequence>MIRQTLLLMVVAYMFGACHTPGPPNVLFIAVDDLRTELGVYGNPIVQSPHLDRLATEGRLFTHHYVQVPTCGASRHALLTGKYPTQQKHLSNDITAETLAKAPENTLPETFIHHFKRNGYYTVGIGKISHSADGQVYGYEEAPSGKRELPYSWDELLFDPGKWATGWNAFFAYADDENRQSRKRQVKPYEQADVTDEGYPDGLTAQLAVAKLKELKQKEQPFFLGVGFFKPHLPFTAPKKYWDMYERESIPLSPNPNIPETVHPLSLHGSGELNGYYLTDEKAGLKETVSEEYARKLRHAYFACISYVDAQIGKVLDELKKQGLDENTIVVVWGDHGWHLGDQMVWGKHTLFERALKSSLIVKVPGMLQTGVPAEGLVETIDIYPTLLELCGLKASIPLDGKSFVAQLNSPESDGKVAAYGFFRKGISMRTERYRLTKYFRKEEPLWELYDHQTDPDETKNIAREKPELVKKLMPLWEKGNTGIYQRKN</sequence>
<dbReference type="PROSITE" id="PS51257">
    <property type="entry name" value="PROKAR_LIPOPROTEIN"/>
    <property type="match status" value="1"/>
</dbReference>
<keyword evidence="10" id="KW-1185">Reference proteome</keyword>
<reference evidence="9 10" key="1">
    <citation type="submission" date="2024-04" db="EMBL/GenBank/DDBJ databases">
        <title>Novel genus in family Flammeovirgaceae.</title>
        <authorList>
            <person name="Nguyen T.H."/>
            <person name="Vuong T.Q."/>
            <person name="Le H."/>
            <person name="Kim S.-G."/>
        </authorList>
    </citation>
    <scope>NUCLEOTIDE SEQUENCE [LARGE SCALE GENOMIC DNA]</scope>
    <source>
        <strain evidence="9 10">JCM 23209</strain>
    </source>
</reference>
<feature type="chain" id="PRO_5043645493" evidence="7">
    <location>
        <begin position="20"/>
        <end position="489"/>
    </location>
</feature>
<comment type="caution">
    <text evidence="9">The sequence shown here is derived from an EMBL/GenBank/DDBJ whole genome shotgun (WGS) entry which is preliminary data.</text>
</comment>
<dbReference type="RefSeq" id="WP_346822262.1">
    <property type="nucleotide sequence ID" value="NZ_JBDKWZ010000009.1"/>
</dbReference>
<dbReference type="SUPFAM" id="SSF53649">
    <property type="entry name" value="Alkaline phosphatase-like"/>
    <property type="match status" value="1"/>
</dbReference>
<dbReference type="InterPro" id="IPR035874">
    <property type="entry name" value="IDS"/>
</dbReference>
<dbReference type="GO" id="GO:0046872">
    <property type="term" value="F:metal ion binding"/>
    <property type="evidence" value="ECO:0007669"/>
    <property type="project" value="UniProtKB-KW"/>
</dbReference>
<dbReference type="EMBL" id="JBDKWZ010000009">
    <property type="protein sequence ID" value="MEN7549483.1"/>
    <property type="molecule type" value="Genomic_DNA"/>
</dbReference>
<name>A0AAW9SDP4_9BACT</name>
<evidence type="ECO:0000256" key="2">
    <source>
        <dbReference type="ARBA" id="ARBA00008779"/>
    </source>
</evidence>
<evidence type="ECO:0000313" key="10">
    <source>
        <dbReference type="Proteomes" id="UP001403385"/>
    </source>
</evidence>
<evidence type="ECO:0000259" key="8">
    <source>
        <dbReference type="Pfam" id="PF00884"/>
    </source>
</evidence>
<dbReference type="InterPro" id="IPR017850">
    <property type="entry name" value="Alkaline_phosphatase_core_sf"/>
</dbReference>
<dbReference type="PANTHER" id="PTHR45953">
    <property type="entry name" value="IDURONATE 2-SULFATASE"/>
    <property type="match status" value="1"/>
</dbReference>
<accession>A0AAW9SDP4</accession>
<dbReference type="AlphaFoldDB" id="A0AAW9SDP4"/>
<comment type="similarity">
    <text evidence="2">Belongs to the sulfatase family.</text>
</comment>
<protein>
    <submittedName>
        <fullName evidence="9">Sulfatase</fullName>
    </submittedName>
</protein>
<evidence type="ECO:0000256" key="7">
    <source>
        <dbReference type="SAM" id="SignalP"/>
    </source>
</evidence>
<dbReference type="PANTHER" id="PTHR45953:SF1">
    <property type="entry name" value="IDURONATE 2-SULFATASE"/>
    <property type="match status" value="1"/>
</dbReference>
<feature type="signal peptide" evidence="7">
    <location>
        <begin position="1"/>
        <end position="19"/>
    </location>
</feature>
<evidence type="ECO:0000256" key="3">
    <source>
        <dbReference type="ARBA" id="ARBA00022723"/>
    </source>
</evidence>
<proteinExistence type="inferred from homology"/>
<dbReference type="Pfam" id="PF00884">
    <property type="entry name" value="Sulfatase"/>
    <property type="match status" value="1"/>
</dbReference>
<evidence type="ECO:0000256" key="4">
    <source>
        <dbReference type="ARBA" id="ARBA00022729"/>
    </source>
</evidence>
<dbReference type="InterPro" id="IPR000917">
    <property type="entry name" value="Sulfatase_N"/>
</dbReference>
<dbReference type="Proteomes" id="UP001403385">
    <property type="component" value="Unassembled WGS sequence"/>
</dbReference>
<dbReference type="GO" id="GO:0005737">
    <property type="term" value="C:cytoplasm"/>
    <property type="evidence" value="ECO:0007669"/>
    <property type="project" value="TreeGrafter"/>
</dbReference>
<evidence type="ECO:0000256" key="1">
    <source>
        <dbReference type="ARBA" id="ARBA00001913"/>
    </source>
</evidence>
<feature type="domain" description="Sulfatase N-terminal" evidence="8">
    <location>
        <begin position="24"/>
        <end position="392"/>
    </location>
</feature>
<dbReference type="CDD" id="cd16030">
    <property type="entry name" value="iduronate-2-sulfatase"/>
    <property type="match status" value="1"/>
</dbReference>
<keyword evidence="4 7" id="KW-0732">Signal</keyword>
<evidence type="ECO:0000256" key="6">
    <source>
        <dbReference type="ARBA" id="ARBA00022837"/>
    </source>
</evidence>
<dbReference type="GO" id="GO:0004423">
    <property type="term" value="F:iduronate-2-sulfatase activity"/>
    <property type="evidence" value="ECO:0007669"/>
    <property type="project" value="InterPro"/>
</dbReference>
<keyword evidence="5" id="KW-0378">Hydrolase</keyword>
<keyword evidence="3" id="KW-0479">Metal-binding</keyword>
<evidence type="ECO:0000313" key="9">
    <source>
        <dbReference type="EMBL" id="MEN7549483.1"/>
    </source>
</evidence>
<organism evidence="9 10">
    <name type="scientific">Rapidithrix thailandica</name>
    <dbReference type="NCBI Taxonomy" id="413964"/>
    <lineage>
        <taxon>Bacteria</taxon>
        <taxon>Pseudomonadati</taxon>
        <taxon>Bacteroidota</taxon>
        <taxon>Cytophagia</taxon>
        <taxon>Cytophagales</taxon>
        <taxon>Flammeovirgaceae</taxon>
        <taxon>Rapidithrix</taxon>
    </lineage>
</organism>
<keyword evidence="6" id="KW-0106">Calcium</keyword>
<gene>
    <name evidence="9" type="ORF">AAG747_16285</name>
</gene>
<evidence type="ECO:0000256" key="5">
    <source>
        <dbReference type="ARBA" id="ARBA00022801"/>
    </source>
</evidence>
<comment type="cofactor">
    <cofactor evidence="1">
        <name>Ca(2+)</name>
        <dbReference type="ChEBI" id="CHEBI:29108"/>
    </cofactor>
</comment>